<sequence>MRFELMWPWVLLLAVALAVTWHLVRRHRASVAERRDRPAGLRDAELICVESQFRSKSRWPIVARVDRAYRLPSGLVVLVELKTRSTAAVRASDVIQLSAQRVAVEDELRVQVSDEAFVIFPGRHSAPPTSRAVRLMSREQIEAVAARHRRLIDGLDRPQWPDSEHVCHGCGQRAACGAAGEVLAGAIRRR</sequence>
<name>A0A7Y6TXZ2_9BURK</name>
<dbReference type="AlphaFoldDB" id="A0A7Y6TXZ2"/>
<comment type="caution">
    <text evidence="1">The sequence shown here is derived from an EMBL/GenBank/DDBJ whole genome shotgun (WGS) entry which is preliminary data.</text>
</comment>
<gene>
    <name evidence="1" type="ORF">HQN59_17640</name>
</gene>
<keyword evidence="2" id="KW-1185">Reference proteome</keyword>
<evidence type="ECO:0000313" key="1">
    <source>
        <dbReference type="EMBL" id="NUZ07592.1"/>
    </source>
</evidence>
<dbReference type="EMBL" id="JABWMJ010000008">
    <property type="protein sequence ID" value="NUZ07592.1"/>
    <property type="molecule type" value="Genomic_DNA"/>
</dbReference>
<accession>A0A7Y6TXZ2</accession>
<reference evidence="1 2" key="1">
    <citation type="submission" date="2020-06" db="EMBL/GenBank/DDBJ databases">
        <title>Schlegella sp. ID0723 isolated from air conditioner.</title>
        <authorList>
            <person name="Kim D.Y."/>
            <person name="Kim D.-U."/>
        </authorList>
    </citation>
    <scope>NUCLEOTIDE SEQUENCE [LARGE SCALE GENOMIC DNA]</scope>
    <source>
        <strain evidence="1 2">ID0723</strain>
    </source>
</reference>
<dbReference type="InterPro" id="IPR011604">
    <property type="entry name" value="PDDEXK-like_dom_sf"/>
</dbReference>
<proteinExistence type="predicted"/>
<dbReference type="RefSeq" id="WP_176070423.1">
    <property type="nucleotide sequence ID" value="NZ_JABWMJ010000008.1"/>
</dbReference>
<evidence type="ECO:0000313" key="2">
    <source>
        <dbReference type="Proteomes" id="UP000529637"/>
    </source>
</evidence>
<protein>
    <submittedName>
        <fullName evidence="1">PD-(D/E)XK nuclease family protein</fullName>
    </submittedName>
</protein>
<organism evidence="1 2">
    <name type="scientific">Piscinibacter koreensis</name>
    <dbReference type="NCBI Taxonomy" id="2742824"/>
    <lineage>
        <taxon>Bacteria</taxon>
        <taxon>Pseudomonadati</taxon>
        <taxon>Pseudomonadota</taxon>
        <taxon>Betaproteobacteria</taxon>
        <taxon>Burkholderiales</taxon>
        <taxon>Sphaerotilaceae</taxon>
        <taxon>Piscinibacter</taxon>
    </lineage>
</organism>
<dbReference type="Proteomes" id="UP000529637">
    <property type="component" value="Unassembled WGS sequence"/>
</dbReference>
<dbReference type="Gene3D" id="3.90.320.10">
    <property type="match status" value="1"/>
</dbReference>